<protein>
    <submittedName>
        <fullName evidence="2">Uncharacterized protein</fullName>
    </submittedName>
</protein>
<evidence type="ECO:0000313" key="3">
    <source>
        <dbReference type="Proteomes" id="UP000001734"/>
    </source>
</evidence>
<organism evidence="2 3">
    <name type="scientific">Klebsiella variicola (strain 342)</name>
    <name type="common">Klebsiella pneumoniae</name>
    <dbReference type="NCBI Taxonomy" id="507522"/>
    <lineage>
        <taxon>Bacteria</taxon>
        <taxon>Pseudomonadati</taxon>
        <taxon>Pseudomonadota</taxon>
        <taxon>Gammaproteobacteria</taxon>
        <taxon>Enterobacterales</taxon>
        <taxon>Enterobacteriaceae</taxon>
        <taxon>Klebsiella/Raoultella group</taxon>
        <taxon>Klebsiella</taxon>
        <taxon>Klebsiella pneumoniae complex</taxon>
    </lineage>
</organism>
<accession>B5RJV4</accession>
<dbReference type="HOGENOM" id="CLU_2682942_0_0_6"/>
<dbReference type="AlphaFoldDB" id="B5RJV4"/>
<dbReference type="KEGG" id="kpe:KPK_A0026"/>
<dbReference type="EMBL" id="CP000965">
    <property type="protein sequence ID" value="ACI12019.1"/>
    <property type="molecule type" value="Genomic_DNA"/>
</dbReference>
<feature type="region of interest" description="Disordered" evidence="1">
    <location>
        <begin position="20"/>
        <end position="43"/>
    </location>
</feature>
<dbReference type="Proteomes" id="UP000001734">
    <property type="component" value="Plasmid pKP187"/>
</dbReference>
<evidence type="ECO:0000313" key="2">
    <source>
        <dbReference type="EMBL" id="ACI12019.1"/>
    </source>
</evidence>
<keyword evidence="2" id="KW-0614">Plasmid</keyword>
<reference evidence="2 3" key="1">
    <citation type="journal article" date="2008" name="PLoS Genet.">
        <title>Complete genome sequence of the N2-fixing broad host range endophyte Klebsiella pneumoniae 342 and virulence predictions verified in mice.</title>
        <authorList>
            <person name="Fouts D.E."/>
            <person name="Tyler H.L."/>
            <person name="DeBoy R.T."/>
            <person name="Daugherty S."/>
            <person name="Ren Q."/>
            <person name="Badger J.H."/>
            <person name="Durkin A.S."/>
            <person name="Huot H."/>
            <person name="Shrivastava S."/>
            <person name="Kothari S."/>
            <person name="Dodson R.J."/>
            <person name="Mohamoud Y."/>
            <person name="Khouri H."/>
            <person name="Roesch L.F."/>
            <person name="Krogfelt K.A."/>
            <person name="Struve C."/>
            <person name="Triplett E.W."/>
            <person name="Methe B.A."/>
        </authorList>
    </citation>
    <scope>NUCLEOTIDE SEQUENCE [LARGE SCALE GENOMIC DNA]</scope>
    <source>
        <strain evidence="2 3">342</strain>
        <plasmid evidence="3">Plasmid pKP187</plasmid>
    </source>
</reference>
<proteinExistence type="predicted"/>
<gene>
    <name evidence="2" type="ordered locus">KPK_A0026</name>
</gene>
<sequence>MTLICYDPDIISVRVWSHTASRSPSPSYRTMTSSALSRPGPQVTSWHLHTADNKTYCDPDISRSPERAGCRVNT</sequence>
<evidence type="ECO:0000256" key="1">
    <source>
        <dbReference type="SAM" id="MobiDB-lite"/>
    </source>
</evidence>
<geneLocation type="plasmid" evidence="2 3">
    <name>pKP187</name>
</geneLocation>
<dbReference type="BioCyc" id="KPNE507522:GI0B-5564-MONOMER"/>
<name>B5RJV4_KLEV3</name>